<dbReference type="PROSITE" id="PS51257">
    <property type="entry name" value="PROKAR_LIPOPROTEIN"/>
    <property type="match status" value="1"/>
</dbReference>
<feature type="chain" id="PRO_5007131635" description="DUF3304 domain-containing protein" evidence="1">
    <location>
        <begin position="21"/>
        <end position="171"/>
    </location>
</feature>
<proteinExistence type="predicted"/>
<dbReference type="EMBL" id="JAJA02000001">
    <property type="protein sequence ID" value="KWS03814.1"/>
    <property type="molecule type" value="Genomic_DNA"/>
</dbReference>
<sequence>MSLWKNPLMILLCAGTMALAACEDPMTIASITGYNHNTEASGLYVQGFSVDDAAGSNAEPEAGAGATCCVQIPKRWHPGLQAKVKWSYSRLANDKRPIPPPREATVDIPDYNARGPGSLQVHFYPGDKLKIVISSLGIEHPYYPMSETDKRPWQTSKERLEYLRANPEQKD</sequence>
<dbReference type="OrthoDB" id="6880847at2"/>
<dbReference type="AlphaFoldDB" id="A0A108U777"/>
<dbReference type="RefSeq" id="WP_051547892.1">
    <property type="nucleotide sequence ID" value="NZ_JAJA02000001.1"/>
</dbReference>
<gene>
    <name evidence="2" type="ORF">AZ78_1363</name>
</gene>
<evidence type="ECO:0000313" key="3">
    <source>
        <dbReference type="Proteomes" id="UP000023435"/>
    </source>
</evidence>
<evidence type="ECO:0008006" key="4">
    <source>
        <dbReference type="Google" id="ProtNLM"/>
    </source>
</evidence>
<name>A0A108U777_9GAMM</name>
<dbReference type="InterPro" id="IPR021733">
    <property type="entry name" value="DUF3304"/>
</dbReference>
<reference evidence="2 3" key="1">
    <citation type="journal article" date="2014" name="Genome Announc.">
        <title>Draft Genome Sequence of Lysobacter capsici AZ78, a Bacterium Antagonistic to Plant-Pathogenic Oomycetes.</title>
        <authorList>
            <person name="Puopolo G."/>
            <person name="Sonego P."/>
            <person name="Engelen K."/>
            <person name="Pertot I."/>
        </authorList>
    </citation>
    <scope>NUCLEOTIDE SEQUENCE [LARGE SCALE GENOMIC DNA]</scope>
    <source>
        <strain evidence="2 3">AZ78</strain>
    </source>
</reference>
<keyword evidence="1" id="KW-0732">Signal</keyword>
<keyword evidence="3" id="KW-1185">Reference proteome</keyword>
<evidence type="ECO:0000256" key="1">
    <source>
        <dbReference type="SAM" id="SignalP"/>
    </source>
</evidence>
<feature type="signal peptide" evidence="1">
    <location>
        <begin position="1"/>
        <end position="20"/>
    </location>
</feature>
<comment type="caution">
    <text evidence="2">The sequence shown here is derived from an EMBL/GenBank/DDBJ whole genome shotgun (WGS) entry which is preliminary data.</text>
</comment>
<organism evidence="2 3">
    <name type="scientific">Lysobacter capsici AZ78</name>
    <dbReference type="NCBI Taxonomy" id="1444315"/>
    <lineage>
        <taxon>Bacteria</taxon>
        <taxon>Pseudomonadati</taxon>
        <taxon>Pseudomonadota</taxon>
        <taxon>Gammaproteobacteria</taxon>
        <taxon>Lysobacterales</taxon>
        <taxon>Lysobacteraceae</taxon>
        <taxon>Lysobacter</taxon>
    </lineage>
</organism>
<dbReference type="Proteomes" id="UP000023435">
    <property type="component" value="Unassembled WGS sequence"/>
</dbReference>
<accession>A0A108U777</accession>
<protein>
    <recommendedName>
        <fullName evidence="4">DUF3304 domain-containing protein</fullName>
    </recommendedName>
</protein>
<dbReference type="Pfam" id="PF11745">
    <property type="entry name" value="DUF3304"/>
    <property type="match status" value="1"/>
</dbReference>
<evidence type="ECO:0000313" key="2">
    <source>
        <dbReference type="EMBL" id="KWS03814.1"/>
    </source>
</evidence>